<organism evidence="7 8">
    <name type="scientific">Maioricimonas rarisocia</name>
    <dbReference type="NCBI Taxonomy" id="2528026"/>
    <lineage>
        <taxon>Bacteria</taxon>
        <taxon>Pseudomonadati</taxon>
        <taxon>Planctomycetota</taxon>
        <taxon>Planctomycetia</taxon>
        <taxon>Planctomycetales</taxon>
        <taxon>Planctomycetaceae</taxon>
        <taxon>Maioricimonas</taxon>
    </lineage>
</organism>
<dbReference type="PANTHER" id="PTHR35889:SF3">
    <property type="entry name" value="F-BOX DOMAIN-CONTAINING PROTEIN"/>
    <property type="match status" value="1"/>
</dbReference>
<protein>
    <submittedName>
        <fullName evidence="7">Planctomycete cytochrome C</fullName>
    </submittedName>
</protein>
<gene>
    <name evidence="7" type="ORF">Mal4_09300</name>
</gene>
<dbReference type="Pfam" id="PF07635">
    <property type="entry name" value="PSCyt1"/>
    <property type="match status" value="1"/>
</dbReference>
<dbReference type="OrthoDB" id="127107at2"/>
<dbReference type="EMBL" id="CP036275">
    <property type="protein sequence ID" value="QDU36642.1"/>
    <property type="molecule type" value="Genomic_DNA"/>
</dbReference>
<feature type="domain" description="Cytochrome c" evidence="6">
    <location>
        <begin position="21"/>
        <end position="127"/>
    </location>
</feature>
<evidence type="ECO:0000256" key="5">
    <source>
        <dbReference type="SAM" id="SignalP"/>
    </source>
</evidence>
<evidence type="ECO:0000313" key="8">
    <source>
        <dbReference type="Proteomes" id="UP000320496"/>
    </source>
</evidence>
<dbReference type="InterPro" id="IPR011444">
    <property type="entry name" value="DUF1549"/>
</dbReference>
<evidence type="ECO:0000256" key="4">
    <source>
        <dbReference type="PROSITE-ProRule" id="PRU00433"/>
    </source>
</evidence>
<dbReference type="KEGG" id="mri:Mal4_09300"/>
<evidence type="ECO:0000256" key="3">
    <source>
        <dbReference type="ARBA" id="ARBA00023004"/>
    </source>
</evidence>
<keyword evidence="8" id="KW-1185">Reference proteome</keyword>
<evidence type="ECO:0000256" key="1">
    <source>
        <dbReference type="ARBA" id="ARBA00022617"/>
    </source>
</evidence>
<dbReference type="PROSITE" id="PS51007">
    <property type="entry name" value="CYTC"/>
    <property type="match status" value="1"/>
</dbReference>
<dbReference type="AlphaFoldDB" id="A0A517Z2E0"/>
<dbReference type="GO" id="GO:0020037">
    <property type="term" value="F:heme binding"/>
    <property type="evidence" value="ECO:0007669"/>
    <property type="project" value="InterPro"/>
</dbReference>
<keyword evidence="5" id="KW-0732">Signal</keyword>
<keyword evidence="3 4" id="KW-0408">Iron</keyword>
<name>A0A517Z2E0_9PLAN</name>
<dbReference type="InterPro" id="IPR036909">
    <property type="entry name" value="Cyt_c-like_dom_sf"/>
</dbReference>
<reference evidence="7 8" key="1">
    <citation type="submission" date="2019-02" db="EMBL/GenBank/DDBJ databases">
        <title>Deep-cultivation of Planctomycetes and their phenomic and genomic characterization uncovers novel biology.</title>
        <authorList>
            <person name="Wiegand S."/>
            <person name="Jogler M."/>
            <person name="Boedeker C."/>
            <person name="Pinto D."/>
            <person name="Vollmers J."/>
            <person name="Rivas-Marin E."/>
            <person name="Kohn T."/>
            <person name="Peeters S.H."/>
            <person name="Heuer A."/>
            <person name="Rast P."/>
            <person name="Oberbeckmann S."/>
            <person name="Bunk B."/>
            <person name="Jeske O."/>
            <person name="Meyerdierks A."/>
            <person name="Storesund J.E."/>
            <person name="Kallscheuer N."/>
            <person name="Luecker S."/>
            <person name="Lage O.M."/>
            <person name="Pohl T."/>
            <person name="Merkel B.J."/>
            <person name="Hornburger P."/>
            <person name="Mueller R.-W."/>
            <person name="Bruemmer F."/>
            <person name="Labrenz M."/>
            <person name="Spormann A.M."/>
            <person name="Op den Camp H."/>
            <person name="Overmann J."/>
            <person name="Amann R."/>
            <person name="Jetten M.S.M."/>
            <person name="Mascher T."/>
            <person name="Medema M.H."/>
            <person name="Devos D.P."/>
            <person name="Kaster A.-K."/>
            <person name="Ovreas L."/>
            <person name="Rohde M."/>
            <person name="Galperin M.Y."/>
            <person name="Jogler C."/>
        </authorList>
    </citation>
    <scope>NUCLEOTIDE SEQUENCE [LARGE SCALE GENOMIC DNA]</scope>
    <source>
        <strain evidence="7 8">Mal4</strain>
    </source>
</reference>
<feature type="signal peptide" evidence="5">
    <location>
        <begin position="1"/>
        <end position="30"/>
    </location>
</feature>
<feature type="chain" id="PRO_5021832637" evidence="5">
    <location>
        <begin position="31"/>
        <end position="937"/>
    </location>
</feature>
<dbReference type="SUPFAM" id="SSF46626">
    <property type="entry name" value="Cytochrome c"/>
    <property type="match status" value="1"/>
</dbReference>
<sequence precursor="true">MHSRLRHLVTCFCWMIVCAAVCPNAGEAVAADLTPEQIAHFESRIRPLLVKRCVECHGAEKQQGELRLDRRVFAIGDGDGPVVPGKVDESRLIDVIQYDELDTQMPPAGKLPDDEIQLLTEWVAAGAPWPDDGNAEEVAHDGLPRTADGKIDFAAAAQQHWAYQPIERPEPPAVQHEQQVRNEIDRFVLRKLEAKGLTLSPEADPRTLIRRASVDLIGLSPSYEEVQQFRDDAAADSYAKLVDRLLDSPLYGQRWARHWLDVARYADTKGYVFTENRFYPYAYTYRDYVVDALNADKPYDRFLLEQLAADQLKLPENDPALAALGFLTVGPRFLNRTPDIIDDRIDVVTRGVMGMTVACARCHDHKYDPIPTADYYSLYGVFNSCLEPEEGPIVGEIEETPEYLAFKEELDKRQAEVDAYVAKAHGELLADARNRVGDYLLAVLKKTGKLGDAKVEYSGEKEPRDRLTRLWIDLVARRMRENDPVFVPWKLLVESPEAEFVDRVARCVDPERSGELGGPANPKILAAMADAPPKSLVDLAGVYGKVLAAVDQQWQQTLKENPQAEKLDEPAAEEIRRVLYGPGSVSDVPVEEAERKLFERDHRNQVRNLRKKVADWKVTSPGAPPRAMVLVDKDKPAQAVVFERGNPGRRGEKVPRRFPQILGSVAGEFEKGSGRLELARAVASPENPLTARVIVNRVWMHHFGSPLVATPSDFGTRADPPTHPELLDWLAWTFIHEDNWSLKALHRRIMLSATYRQASGDRPGARKIDPENQLLWRMNRRRLEFEAMRDGLLAAADRLDPKPGGRPVDLEKEPKSNRRTIYALIDRNNFPGLLRTFDLPSPDSSAPQRPRTTVPQQALFGMNAPFVQEVAGQIAGQIEANVQSADSRVEVAFRKVLGREPDSDERALAVAYLEKSPERLPDFVQALLMTNEFMFVD</sequence>
<dbReference type="Pfam" id="PF07587">
    <property type="entry name" value="PSD1"/>
    <property type="match status" value="1"/>
</dbReference>
<dbReference type="InterPro" id="IPR022655">
    <property type="entry name" value="DUF1553"/>
</dbReference>
<evidence type="ECO:0000256" key="2">
    <source>
        <dbReference type="ARBA" id="ARBA00022723"/>
    </source>
</evidence>
<keyword evidence="2 4" id="KW-0479">Metal-binding</keyword>
<dbReference type="InterPro" id="IPR009056">
    <property type="entry name" value="Cyt_c-like_dom"/>
</dbReference>
<dbReference type="Pfam" id="PF07583">
    <property type="entry name" value="PSCyt2"/>
    <property type="match status" value="1"/>
</dbReference>
<dbReference type="InterPro" id="IPR011429">
    <property type="entry name" value="Cyt_c_Planctomycete-type"/>
</dbReference>
<dbReference type="PANTHER" id="PTHR35889">
    <property type="entry name" value="CYCLOINULO-OLIGOSACCHARIDE FRUCTANOTRANSFERASE-RELATED"/>
    <property type="match status" value="1"/>
</dbReference>
<proteinExistence type="predicted"/>
<dbReference type="GO" id="GO:0046872">
    <property type="term" value="F:metal ion binding"/>
    <property type="evidence" value="ECO:0007669"/>
    <property type="project" value="UniProtKB-KW"/>
</dbReference>
<evidence type="ECO:0000259" key="6">
    <source>
        <dbReference type="PROSITE" id="PS51007"/>
    </source>
</evidence>
<dbReference type="Gene3D" id="1.10.760.10">
    <property type="entry name" value="Cytochrome c-like domain"/>
    <property type="match status" value="1"/>
</dbReference>
<dbReference type="GO" id="GO:0009055">
    <property type="term" value="F:electron transfer activity"/>
    <property type="evidence" value="ECO:0007669"/>
    <property type="project" value="InterPro"/>
</dbReference>
<dbReference type="Proteomes" id="UP000320496">
    <property type="component" value="Chromosome"/>
</dbReference>
<keyword evidence="1 4" id="KW-0349">Heme</keyword>
<evidence type="ECO:0000313" key="7">
    <source>
        <dbReference type="EMBL" id="QDU36642.1"/>
    </source>
</evidence>
<accession>A0A517Z2E0</accession>